<dbReference type="Gene3D" id="3.30.70.100">
    <property type="match status" value="1"/>
</dbReference>
<dbReference type="PANTHER" id="PTHR33336:SF1">
    <property type="entry name" value="(4S)-4-HYDROXY-5-PHOSPHONOOXYPENTANE-2,3-DIONE ISOMERASE"/>
    <property type="match status" value="1"/>
</dbReference>
<dbReference type="PANTHER" id="PTHR33336">
    <property type="entry name" value="QUINOL MONOOXYGENASE YGIN-RELATED"/>
    <property type="match status" value="1"/>
</dbReference>
<dbReference type="SUPFAM" id="SSF54909">
    <property type="entry name" value="Dimeric alpha+beta barrel"/>
    <property type="match status" value="1"/>
</dbReference>
<evidence type="ECO:0000313" key="3">
    <source>
        <dbReference type="Proteomes" id="UP000807370"/>
    </source>
</evidence>
<feature type="domain" description="ABM" evidence="1">
    <location>
        <begin position="4"/>
        <end position="93"/>
    </location>
</feature>
<keyword evidence="3" id="KW-1185">Reference proteome</keyword>
<dbReference type="Proteomes" id="UP000807370">
    <property type="component" value="Unassembled WGS sequence"/>
</dbReference>
<name>A0ABS0PKS6_9BRAD</name>
<organism evidence="2 3">
    <name type="scientific">Bradyrhizobium agreste</name>
    <dbReference type="NCBI Taxonomy" id="2751811"/>
    <lineage>
        <taxon>Bacteria</taxon>
        <taxon>Pseudomonadati</taxon>
        <taxon>Pseudomonadota</taxon>
        <taxon>Alphaproteobacteria</taxon>
        <taxon>Hyphomicrobiales</taxon>
        <taxon>Nitrobacteraceae</taxon>
        <taxon>Bradyrhizobium</taxon>
    </lineage>
</organism>
<dbReference type="PROSITE" id="PS51725">
    <property type="entry name" value="ABM"/>
    <property type="match status" value="1"/>
</dbReference>
<keyword evidence="2" id="KW-0560">Oxidoreductase</keyword>
<accession>A0ABS0PKS6</accession>
<dbReference type="InterPro" id="IPR011008">
    <property type="entry name" value="Dimeric_a/b-barrel"/>
</dbReference>
<dbReference type="GO" id="GO:0004497">
    <property type="term" value="F:monooxygenase activity"/>
    <property type="evidence" value="ECO:0007669"/>
    <property type="project" value="UniProtKB-KW"/>
</dbReference>
<dbReference type="Pfam" id="PF03992">
    <property type="entry name" value="ABM"/>
    <property type="match status" value="1"/>
</dbReference>
<dbReference type="InterPro" id="IPR050744">
    <property type="entry name" value="AI-2_Isomerase_LsrG"/>
</dbReference>
<keyword evidence="2" id="KW-0503">Monooxygenase</keyword>
<protein>
    <submittedName>
        <fullName evidence="2">Antibiotic biosynthesis monooxygenase</fullName>
    </submittedName>
</protein>
<reference evidence="2 3" key="1">
    <citation type="submission" date="2020-07" db="EMBL/GenBank/DDBJ databases">
        <title>Bradyrhizobium diversity isolated from nodules of indigenous legumes of Western Australia.</title>
        <authorList>
            <person name="Klepa M.S."/>
        </authorList>
    </citation>
    <scope>NUCLEOTIDE SEQUENCE [LARGE SCALE GENOMIC DNA]</scope>
    <source>
        <strain evidence="2 3">CNPSo 4010</strain>
    </source>
</reference>
<proteinExistence type="predicted"/>
<dbReference type="InterPro" id="IPR007138">
    <property type="entry name" value="ABM_dom"/>
</dbReference>
<evidence type="ECO:0000313" key="2">
    <source>
        <dbReference type="EMBL" id="MBH5397799.1"/>
    </source>
</evidence>
<sequence>MGGFVVTVSFSIKAEYRADFRKAISKNAADSLGLEPGCHLFEVCEAKEGAEIFLYELYDDKEAFDAHLATEHFRSFDQLVSSWVIDKRVATYAKIDPDQ</sequence>
<evidence type="ECO:0000259" key="1">
    <source>
        <dbReference type="PROSITE" id="PS51725"/>
    </source>
</evidence>
<dbReference type="EMBL" id="JACCHP010000004">
    <property type="protein sequence ID" value="MBH5397799.1"/>
    <property type="molecule type" value="Genomic_DNA"/>
</dbReference>
<comment type="caution">
    <text evidence="2">The sequence shown here is derived from an EMBL/GenBank/DDBJ whole genome shotgun (WGS) entry which is preliminary data.</text>
</comment>
<gene>
    <name evidence="2" type="ORF">HZZ13_08330</name>
</gene>